<sequence>METKFITVVYAVNDEAAFEVTRKEIMHSLSTFDVDNPPEFGVCAISMGDELRRLDMIGRALDSSNVPLAQKLVSVEKLPDDTGRNDEGMVFYA</sequence>
<reference evidence="1" key="2">
    <citation type="submission" date="2014-01" db="EMBL/GenBank/DDBJ databases">
        <authorList>
            <person name="Hammerl J."/>
        </authorList>
    </citation>
    <scope>NUCLEOTIDE SEQUENCE</scope>
    <source>
        <strain evidence="1">48/10</strain>
        <plasmid evidence="1">p48/10</plasmid>
    </source>
</reference>
<organism evidence="1">
    <name type="scientific">Vibrio vulnificus</name>
    <dbReference type="NCBI Taxonomy" id="672"/>
    <lineage>
        <taxon>Bacteria</taxon>
        <taxon>Pseudomonadati</taxon>
        <taxon>Pseudomonadota</taxon>
        <taxon>Gammaproteobacteria</taxon>
        <taxon>Vibrionales</taxon>
        <taxon>Vibrionaceae</taxon>
        <taxon>Vibrio</taxon>
    </lineage>
</organism>
<accession>A0AAI9ELX6</accession>
<name>A0AAI9ELX6_VIBVL</name>
<dbReference type="AlphaFoldDB" id="A0AAI9ELX6"/>
<dbReference type="RefSeq" id="WP_032071964.1">
    <property type="nucleotide sequence ID" value="NC_025128.1"/>
</dbReference>
<evidence type="ECO:0000313" key="1">
    <source>
        <dbReference type="EMBL" id="CDM12442.1"/>
    </source>
</evidence>
<reference evidence="1" key="1">
    <citation type="journal article" date="2014" name="Genome Announc.">
        <title>Complete Nucleotide Sequence of pVv01, a P1-Like Plasmid Prophage of Vibrio vulnificus.</title>
        <authorList>
            <person name="Hammerl J.A."/>
            <person name="Klevanskaa K."/>
            <person name="Strauch E."/>
            <person name="Hertwig S."/>
        </authorList>
    </citation>
    <scope>NUCLEOTIDE SEQUENCE</scope>
    <source>
        <strain evidence="1">48/10</strain>
    </source>
</reference>
<geneLocation type="plasmid" evidence="1">
    <name>p48/10</name>
</geneLocation>
<keyword evidence="1" id="KW-0614">Plasmid</keyword>
<protein>
    <submittedName>
        <fullName evidence="1">Uncharacterized protein</fullName>
    </submittedName>
</protein>
<proteinExistence type="predicted"/>
<dbReference type="EMBL" id="HG803186">
    <property type="protein sequence ID" value="CDM12442.1"/>
    <property type="molecule type" value="Genomic_DNA"/>
</dbReference>